<feature type="region of interest" description="Disordered" evidence="1">
    <location>
        <begin position="52"/>
        <end position="72"/>
    </location>
</feature>
<evidence type="ECO:0000256" key="1">
    <source>
        <dbReference type="SAM" id="MobiDB-lite"/>
    </source>
</evidence>
<accession>A0A150GCP4</accession>
<evidence type="ECO:0000313" key="3">
    <source>
        <dbReference type="Proteomes" id="UP000075714"/>
    </source>
</evidence>
<dbReference type="AlphaFoldDB" id="A0A150GCP4"/>
<reference evidence="3" key="1">
    <citation type="journal article" date="2016" name="Nat. Commun.">
        <title>The Gonium pectorale genome demonstrates co-option of cell cycle regulation during the evolution of multicellularity.</title>
        <authorList>
            <person name="Hanschen E.R."/>
            <person name="Marriage T.N."/>
            <person name="Ferris P.J."/>
            <person name="Hamaji T."/>
            <person name="Toyoda A."/>
            <person name="Fujiyama A."/>
            <person name="Neme R."/>
            <person name="Noguchi H."/>
            <person name="Minakuchi Y."/>
            <person name="Suzuki M."/>
            <person name="Kawai-Toyooka H."/>
            <person name="Smith D.R."/>
            <person name="Sparks H."/>
            <person name="Anderson J."/>
            <person name="Bakaric R."/>
            <person name="Luria V."/>
            <person name="Karger A."/>
            <person name="Kirschner M.W."/>
            <person name="Durand P.M."/>
            <person name="Michod R.E."/>
            <person name="Nozaki H."/>
            <person name="Olson B.J."/>
        </authorList>
    </citation>
    <scope>NUCLEOTIDE SEQUENCE [LARGE SCALE GENOMIC DNA]</scope>
    <source>
        <strain evidence="3">NIES-2863</strain>
    </source>
</reference>
<sequence>MRSPTLGLSLALALFGGSPHLPLVAAPLAISVLIQETLGAWAALLGRSRKLKRLSSDSGTPRSPRAFRTQTQESILKQQTVRRLNIDGMKED</sequence>
<dbReference type="OrthoDB" id="535341at2759"/>
<proteinExistence type="predicted"/>
<comment type="caution">
    <text evidence="2">The sequence shown here is derived from an EMBL/GenBank/DDBJ whole genome shotgun (WGS) entry which is preliminary data.</text>
</comment>
<evidence type="ECO:0000313" key="2">
    <source>
        <dbReference type="EMBL" id="KXZ47543.1"/>
    </source>
</evidence>
<name>A0A150GCP4_GONPE</name>
<organism evidence="2 3">
    <name type="scientific">Gonium pectorale</name>
    <name type="common">Green alga</name>
    <dbReference type="NCBI Taxonomy" id="33097"/>
    <lineage>
        <taxon>Eukaryota</taxon>
        <taxon>Viridiplantae</taxon>
        <taxon>Chlorophyta</taxon>
        <taxon>core chlorophytes</taxon>
        <taxon>Chlorophyceae</taxon>
        <taxon>CS clade</taxon>
        <taxon>Chlamydomonadales</taxon>
        <taxon>Volvocaceae</taxon>
        <taxon>Gonium</taxon>
    </lineage>
</organism>
<protein>
    <submittedName>
        <fullName evidence="2">Uncharacterized protein</fullName>
    </submittedName>
</protein>
<dbReference type="Proteomes" id="UP000075714">
    <property type="component" value="Unassembled WGS sequence"/>
</dbReference>
<keyword evidence="3" id="KW-1185">Reference proteome</keyword>
<dbReference type="EMBL" id="LSYV01000035">
    <property type="protein sequence ID" value="KXZ47543.1"/>
    <property type="molecule type" value="Genomic_DNA"/>
</dbReference>
<gene>
    <name evidence="2" type="ORF">GPECTOR_34g702</name>
</gene>